<evidence type="ECO:0000313" key="2">
    <source>
        <dbReference type="EMBL" id="UQN16041.1"/>
    </source>
</evidence>
<dbReference type="InterPro" id="IPR017946">
    <property type="entry name" value="PLC-like_Pdiesterase_TIM-brl"/>
</dbReference>
<dbReference type="PANTHER" id="PTHR46211:SF14">
    <property type="entry name" value="GLYCEROPHOSPHODIESTER PHOSPHODIESTERASE"/>
    <property type="match status" value="1"/>
</dbReference>
<gene>
    <name evidence="2" type="ORF">M3M28_06255</name>
</gene>
<organism evidence="2">
    <name type="scientific">Gulosibacter sediminis</name>
    <dbReference type="NCBI Taxonomy" id="1729695"/>
    <lineage>
        <taxon>Bacteria</taxon>
        <taxon>Bacillati</taxon>
        <taxon>Actinomycetota</taxon>
        <taxon>Actinomycetes</taxon>
        <taxon>Micrococcales</taxon>
        <taxon>Microbacteriaceae</taxon>
        <taxon>Gulosibacter</taxon>
    </lineage>
</organism>
<accession>A0ABY4N010</accession>
<name>A0ABY4N010_9MICO</name>
<dbReference type="PANTHER" id="PTHR46211">
    <property type="entry name" value="GLYCEROPHOSPHORYL DIESTER PHOSPHODIESTERASE"/>
    <property type="match status" value="1"/>
</dbReference>
<dbReference type="InterPro" id="IPR030395">
    <property type="entry name" value="GP_PDE_dom"/>
</dbReference>
<proteinExistence type="predicted"/>
<dbReference type="EMBL" id="CP097160">
    <property type="protein sequence ID" value="UQN16041.1"/>
    <property type="molecule type" value="Genomic_DNA"/>
</dbReference>
<sequence length="250" mass="27293">MTYFAPPGPRILAHRGLALDAPENTIAAFEAAAAVGVTHIETDAHVTSDGIAVLWHDPTIARWNGDDTAVDNLTAAQLDERTVNGHRIPTLATTLAELPRLHFNIDVKTPTAARSVIRAVNAAGAFDRVLLTSFHERTARMLRSLAPAATQGAPTERVALALTGISLRSRALLSRALAPVDAVQLPWHAAGIDLVTPPRLAWWHRHVREVHVWTINDPTEQLELLRRGVDGIVTDRSDIGMRVLREYLAE</sequence>
<dbReference type="SUPFAM" id="SSF51695">
    <property type="entry name" value="PLC-like phosphodiesterases"/>
    <property type="match status" value="1"/>
</dbReference>
<dbReference type="Pfam" id="PF03009">
    <property type="entry name" value="GDPD"/>
    <property type="match status" value="1"/>
</dbReference>
<feature type="domain" description="GP-PDE" evidence="1">
    <location>
        <begin position="9"/>
        <end position="244"/>
    </location>
</feature>
<protein>
    <submittedName>
        <fullName evidence="2">Glycerophosphodiester phosphodiesterase</fullName>
    </submittedName>
</protein>
<evidence type="ECO:0000259" key="1">
    <source>
        <dbReference type="PROSITE" id="PS51704"/>
    </source>
</evidence>
<dbReference type="PROSITE" id="PS51704">
    <property type="entry name" value="GP_PDE"/>
    <property type="match status" value="1"/>
</dbReference>
<dbReference type="Gene3D" id="3.20.20.190">
    <property type="entry name" value="Phosphatidylinositol (PI) phosphodiesterase"/>
    <property type="match status" value="1"/>
</dbReference>
<reference evidence="2" key="1">
    <citation type="submission" date="2022-05" db="EMBL/GenBank/DDBJ databases">
        <title>Complete genome sequence of toluene-degrading Gulosibacter sediminis strain ACHW.36C.</title>
        <authorList>
            <person name="Wai A.C."/>
            <person name="Lai G.K."/>
            <person name="Griffin S.D."/>
            <person name="Leung F.C."/>
        </authorList>
    </citation>
    <scope>NUCLEOTIDE SEQUENCE [LARGE SCALE GENOMIC DNA]</scope>
    <source>
        <strain evidence="2">ACHW.36C</strain>
    </source>
</reference>